<feature type="compositionally biased region" description="Pro residues" evidence="1">
    <location>
        <begin position="89"/>
        <end position="126"/>
    </location>
</feature>
<feature type="compositionally biased region" description="Low complexity" evidence="1">
    <location>
        <begin position="296"/>
        <end position="318"/>
    </location>
</feature>
<gene>
    <name evidence="3" type="primary">LOC108564078</name>
</gene>
<accession>A0ABM1MV72</accession>
<feature type="region of interest" description="Disordered" evidence="1">
    <location>
        <begin position="1"/>
        <end position="353"/>
    </location>
</feature>
<feature type="compositionally biased region" description="Low complexity" evidence="1">
    <location>
        <begin position="236"/>
        <end position="268"/>
    </location>
</feature>
<feature type="compositionally biased region" description="Polar residues" evidence="1">
    <location>
        <begin position="332"/>
        <end position="344"/>
    </location>
</feature>
<feature type="compositionally biased region" description="Basic and acidic residues" evidence="1">
    <location>
        <begin position="141"/>
        <end position="162"/>
    </location>
</feature>
<evidence type="ECO:0000313" key="3">
    <source>
        <dbReference type="RefSeq" id="XP_017778472.1"/>
    </source>
</evidence>
<organism evidence="2 3">
    <name type="scientific">Nicrophorus vespilloides</name>
    <name type="common">Boreal carrion beetle</name>
    <dbReference type="NCBI Taxonomy" id="110193"/>
    <lineage>
        <taxon>Eukaryota</taxon>
        <taxon>Metazoa</taxon>
        <taxon>Ecdysozoa</taxon>
        <taxon>Arthropoda</taxon>
        <taxon>Hexapoda</taxon>
        <taxon>Insecta</taxon>
        <taxon>Pterygota</taxon>
        <taxon>Neoptera</taxon>
        <taxon>Endopterygota</taxon>
        <taxon>Coleoptera</taxon>
        <taxon>Polyphaga</taxon>
        <taxon>Staphyliniformia</taxon>
        <taxon>Silphidae</taxon>
        <taxon>Nicrophorinae</taxon>
        <taxon>Nicrophorus</taxon>
    </lineage>
</organism>
<dbReference type="RefSeq" id="XP_017778472.1">
    <property type="nucleotide sequence ID" value="XM_017922983.1"/>
</dbReference>
<dbReference type="Proteomes" id="UP000695000">
    <property type="component" value="Unplaced"/>
</dbReference>
<feature type="compositionally biased region" description="Low complexity" evidence="1">
    <location>
        <begin position="63"/>
        <end position="72"/>
    </location>
</feature>
<keyword evidence="2" id="KW-1185">Reference proteome</keyword>
<evidence type="ECO:0000313" key="2">
    <source>
        <dbReference type="Proteomes" id="UP000695000"/>
    </source>
</evidence>
<proteinExistence type="predicted"/>
<evidence type="ECO:0000256" key="1">
    <source>
        <dbReference type="SAM" id="MobiDB-lite"/>
    </source>
</evidence>
<dbReference type="GeneID" id="108564078"/>
<protein>
    <submittedName>
        <fullName evidence="3">Proline-rich receptor-like protein kinase PERK10 isoform X1</fullName>
    </submittedName>
</protein>
<feature type="compositionally biased region" description="Pro residues" evidence="1">
    <location>
        <begin position="41"/>
        <end position="50"/>
    </location>
</feature>
<reference evidence="3" key="1">
    <citation type="submission" date="2025-08" db="UniProtKB">
        <authorList>
            <consortium name="RefSeq"/>
        </authorList>
    </citation>
    <scope>IDENTIFICATION</scope>
    <source>
        <tissue evidence="3">Whole Larva</tissue>
    </source>
</reference>
<feature type="compositionally biased region" description="Polar residues" evidence="1">
    <location>
        <begin position="19"/>
        <end position="38"/>
    </location>
</feature>
<sequence>MSLGDNKVLNGPEGEITMAFNQPTAMSQETSKVVTGSGSHPRPPPHPQQHPPLQRVDSRAYLQQQQQQYQQQPRPPTGFRPPIGGRPLQFPPSGNPQFRPPLPVRPLRPPQLRPGAPRPPPPPSPRPQLFTPSSRQSSVEESTRTLDPERSDDALPPEERPPMKGRSFSLCSNPELPAYLDNARRQSVSSIGSVEDVSGRRMDELPPSRPDSRAQQHLMSKIEENEEKAAPPPQAPSTIAAASSSPPTTLPLATADAKQSNSPSPQQPDSVIENKPPQSVPPIEITDKEKTSNHQTTPSTVVTPSPSPSNLSPPKKVSFSLITEGDNDSGVDESTQGNVSNSYNNKKKDLLTH</sequence>
<feature type="compositionally biased region" description="Basic and acidic residues" evidence="1">
    <location>
        <begin position="197"/>
        <end position="229"/>
    </location>
</feature>
<feature type="compositionally biased region" description="Polar residues" evidence="1">
    <location>
        <begin position="130"/>
        <end position="140"/>
    </location>
</feature>
<name>A0ABM1MV72_NICVS</name>